<dbReference type="GO" id="GO:0004156">
    <property type="term" value="F:dihydropteroate synthase activity"/>
    <property type="evidence" value="ECO:0007669"/>
    <property type="project" value="UniProtKB-EC"/>
</dbReference>
<keyword evidence="7 9" id="KW-0460">Magnesium</keyword>
<dbReference type="InterPro" id="IPR006390">
    <property type="entry name" value="DHP_synth_dom"/>
</dbReference>
<dbReference type="UniPathway" id="UPA00077">
    <property type="reaction ID" value="UER00156"/>
</dbReference>
<evidence type="ECO:0000256" key="2">
    <source>
        <dbReference type="ARBA" id="ARBA00001946"/>
    </source>
</evidence>
<keyword evidence="12" id="KW-1185">Reference proteome</keyword>
<proteinExistence type="inferred from homology"/>
<dbReference type="RefSeq" id="WP_241764644.1">
    <property type="nucleotide sequence ID" value="NZ_ARYK01000001.1"/>
</dbReference>
<dbReference type="PROSITE" id="PS00792">
    <property type="entry name" value="DHPS_1"/>
    <property type="match status" value="1"/>
</dbReference>
<dbReference type="InterPro" id="IPR011005">
    <property type="entry name" value="Dihydropteroate_synth-like_sf"/>
</dbReference>
<dbReference type="PATRIC" id="fig|1280950.3.peg.241"/>
<dbReference type="CDD" id="cd00739">
    <property type="entry name" value="DHPS"/>
    <property type="match status" value="1"/>
</dbReference>
<evidence type="ECO:0000256" key="3">
    <source>
        <dbReference type="ARBA" id="ARBA00004763"/>
    </source>
</evidence>
<keyword evidence="8 9" id="KW-0289">Folate biosynthesis</keyword>
<evidence type="ECO:0000256" key="5">
    <source>
        <dbReference type="ARBA" id="ARBA00022679"/>
    </source>
</evidence>
<comment type="cofactor">
    <cofactor evidence="2 9">
        <name>Mg(2+)</name>
        <dbReference type="ChEBI" id="CHEBI:18420"/>
    </cofactor>
</comment>
<dbReference type="eggNOG" id="COG0294">
    <property type="taxonomic scope" value="Bacteria"/>
</dbReference>
<evidence type="ECO:0000256" key="8">
    <source>
        <dbReference type="ARBA" id="ARBA00022909"/>
    </source>
</evidence>
<dbReference type="EC" id="2.5.1.15" evidence="4 9"/>
<dbReference type="GO" id="GO:0046656">
    <property type="term" value="P:folic acid biosynthetic process"/>
    <property type="evidence" value="ECO:0007669"/>
    <property type="project" value="UniProtKB-KW"/>
</dbReference>
<dbReference type="Gene3D" id="3.20.20.20">
    <property type="entry name" value="Dihydropteroate synthase-like"/>
    <property type="match status" value="1"/>
</dbReference>
<feature type="domain" description="Pterin-binding" evidence="10">
    <location>
        <begin position="23"/>
        <end position="270"/>
    </location>
</feature>
<dbReference type="PANTHER" id="PTHR20941:SF1">
    <property type="entry name" value="FOLIC ACID SYNTHESIS PROTEIN FOL1"/>
    <property type="match status" value="1"/>
</dbReference>
<comment type="pathway">
    <text evidence="3 9">Cofactor biosynthesis; tetrahydrofolate biosynthesis; 7,8-dihydrofolate from 2-amino-4-hydroxy-6-hydroxymethyl-7,8-dihydropteridine diphosphate and 4-aminobenzoate: step 1/2.</text>
</comment>
<dbReference type="Pfam" id="PF00809">
    <property type="entry name" value="Pterin_bind"/>
    <property type="match status" value="1"/>
</dbReference>
<evidence type="ECO:0000313" key="12">
    <source>
        <dbReference type="Proteomes" id="UP000025171"/>
    </source>
</evidence>
<evidence type="ECO:0000313" key="11">
    <source>
        <dbReference type="EMBL" id="KCZ93944.1"/>
    </source>
</evidence>
<comment type="caution">
    <text evidence="11">The sequence shown here is derived from an EMBL/GenBank/DDBJ whole genome shotgun (WGS) entry which is preliminary data.</text>
</comment>
<dbReference type="GO" id="GO:0046654">
    <property type="term" value="P:tetrahydrofolate biosynthetic process"/>
    <property type="evidence" value="ECO:0007669"/>
    <property type="project" value="UniProtKB-UniPathway"/>
</dbReference>
<evidence type="ECO:0000256" key="4">
    <source>
        <dbReference type="ARBA" id="ARBA00012458"/>
    </source>
</evidence>
<dbReference type="PANTHER" id="PTHR20941">
    <property type="entry name" value="FOLATE SYNTHESIS PROTEINS"/>
    <property type="match status" value="1"/>
</dbReference>
<evidence type="ECO:0000256" key="1">
    <source>
        <dbReference type="ARBA" id="ARBA00000012"/>
    </source>
</evidence>
<sequence>MILSPVTRTRLRDGVLHAMAQGPVLMGILNVTPDSFSDGGAFVDPGIAIAHARAMLAEGAGIIDVGGESTRPGAEAVSEGDETRRVMSVIPQLLKDEATVVSIDTYKASVARAAAAAGAVIINDVWGMTRDTGMADAVAQTGSLIVVTYNRGQADSSLNLVDDMRDFFDAAFVMAARAGIPREHVLLDPGVGFGKTWGQNLTALSRLDVLVDYGVPVLVGVSRKSFIGRVLDREVGDRLSGTLAAGIASVQRGASVLRVHDVAAHADALKMLKAIDEAR</sequence>
<protein>
    <recommendedName>
        <fullName evidence="4 9">Dihydropteroate synthase</fullName>
        <shortName evidence="9">DHPS</shortName>
        <ecNumber evidence="4 9">2.5.1.15</ecNumber>
    </recommendedName>
    <alternativeName>
        <fullName evidence="9">Dihydropteroate pyrophosphorylase</fullName>
    </alternativeName>
</protein>
<comment type="catalytic activity">
    <reaction evidence="1">
        <text>(7,8-dihydropterin-6-yl)methyl diphosphate + 4-aminobenzoate = 7,8-dihydropteroate + diphosphate</text>
        <dbReference type="Rhea" id="RHEA:19949"/>
        <dbReference type="ChEBI" id="CHEBI:17836"/>
        <dbReference type="ChEBI" id="CHEBI:17839"/>
        <dbReference type="ChEBI" id="CHEBI:33019"/>
        <dbReference type="ChEBI" id="CHEBI:72950"/>
        <dbReference type="EC" id="2.5.1.15"/>
    </reaction>
</comment>
<dbReference type="InterPro" id="IPR045031">
    <property type="entry name" value="DHP_synth-like"/>
</dbReference>
<evidence type="ECO:0000259" key="10">
    <source>
        <dbReference type="PROSITE" id="PS50972"/>
    </source>
</evidence>
<dbReference type="PROSITE" id="PS50972">
    <property type="entry name" value="PTERIN_BINDING"/>
    <property type="match status" value="1"/>
</dbReference>
<reference evidence="11 12" key="1">
    <citation type="journal article" date="2014" name="Antonie Van Leeuwenhoek">
        <title>Hyphomonas beringensis sp. nov. and Hyphomonas chukchiensis sp. nov., isolated from surface seawater of the Bering Sea and Chukchi Sea.</title>
        <authorList>
            <person name="Li C."/>
            <person name="Lai Q."/>
            <person name="Li G."/>
            <person name="Dong C."/>
            <person name="Wang J."/>
            <person name="Liao Y."/>
            <person name="Shao Z."/>
        </authorList>
    </citation>
    <scope>NUCLEOTIDE SEQUENCE [LARGE SCALE GENOMIC DNA]</scope>
    <source>
        <strain evidence="11 12">MHS-2</strain>
    </source>
</reference>
<dbReference type="Proteomes" id="UP000025171">
    <property type="component" value="Unassembled WGS sequence"/>
</dbReference>
<dbReference type="InterPro" id="IPR000489">
    <property type="entry name" value="Pterin-binding_dom"/>
</dbReference>
<accession>A0A059FTF0</accession>
<comment type="similarity">
    <text evidence="9">Belongs to the DHPS family.</text>
</comment>
<gene>
    <name evidence="11" type="ORF">HJO_01175</name>
</gene>
<dbReference type="SUPFAM" id="SSF51717">
    <property type="entry name" value="Dihydropteroate synthetase-like"/>
    <property type="match status" value="1"/>
</dbReference>
<keyword evidence="6 9" id="KW-0479">Metal-binding</keyword>
<comment type="function">
    <text evidence="9">Catalyzes the condensation of para-aminobenzoate (pABA) with 6-hydroxymethyl-7,8-dihydropterin diphosphate (DHPt-PP) to form 7,8-dihydropteroate (H2Pte), the immediate precursor of folate derivatives.</text>
</comment>
<keyword evidence="5 9" id="KW-0808">Transferase</keyword>
<dbReference type="NCBIfam" id="TIGR01496">
    <property type="entry name" value="DHPS"/>
    <property type="match status" value="1"/>
</dbReference>
<evidence type="ECO:0000256" key="6">
    <source>
        <dbReference type="ARBA" id="ARBA00022723"/>
    </source>
</evidence>
<evidence type="ECO:0000256" key="7">
    <source>
        <dbReference type="ARBA" id="ARBA00022842"/>
    </source>
</evidence>
<dbReference type="STRING" id="1280950.HJO_01175"/>
<dbReference type="EMBL" id="ARYK01000001">
    <property type="protein sequence ID" value="KCZ93944.1"/>
    <property type="molecule type" value="Genomic_DNA"/>
</dbReference>
<dbReference type="GO" id="GO:0005829">
    <property type="term" value="C:cytosol"/>
    <property type="evidence" value="ECO:0007669"/>
    <property type="project" value="TreeGrafter"/>
</dbReference>
<dbReference type="GO" id="GO:0046872">
    <property type="term" value="F:metal ion binding"/>
    <property type="evidence" value="ECO:0007669"/>
    <property type="project" value="UniProtKB-KW"/>
</dbReference>
<organism evidence="11 12">
    <name type="scientific">Hyphomonas johnsonii MHS-2</name>
    <dbReference type="NCBI Taxonomy" id="1280950"/>
    <lineage>
        <taxon>Bacteria</taxon>
        <taxon>Pseudomonadati</taxon>
        <taxon>Pseudomonadota</taxon>
        <taxon>Alphaproteobacteria</taxon>
        <taxon>Hyphomonadales</taxon>
        <taxon>Hyphomonadaceae</taxon>
        <taxon>Hyphomonas</taxon>
    </lineage>
</organism>
<name>A0A059FTF0_9PROT</name>
<dbReference type="PROSITE" id="PS00793">
    <property type="entry name" value="DHPS_2"/>
    <property type="match status" value="1"/>
</dbReference>
<dbReference type="AlphaFoldDB" id="A0A059FTF0"/>
<evidence type="ECO:0000256" key="9">
    <source>
        <dbReference type="RuleBase" id="RU361205"/>
    </source>
</evidence>